<protein>
    <submittedName>
        <fullName evidence="1">Uncharacterized protein</fullName>
    </submittedName>
</protein>
<organism evidence="1">
    <name type="scientific">marine metagenome</name>
    <dbReference type="NCBI Taxonomy" id="408172"/>
    <lineage>
        <taxon>unclassified sequences</taxon>
        <taxon>metagenomes</taxon>
        <taxon>ecological metagenomes</taxon>
    </lineage>
</organism>
<feature type="non-terminal residue" evidence="1">
    <location>
        <position position="1"/>
    </location>
</feature>
<proteinExistence type="predicted"/>
<name>A0A382PP52_9ZZZZ</name>
<reference evidence="1" key="1">
    <citation type="submission" date="2018-05" db="EMBL/GenBank/DDBJ databases">
        <authorList>
            <person name="Lanie J.A."/>
            <person name="Ng W.-L."/>
            <person name="Kazmierczak K.M."/>
            <person name="Andrzejewski T.M."/>
            <person name="Davidsen T.M."/>
            <person name="Wayne K.J."/>
            <person name="Tettelin H."/>
            <person name="Glass J.I."/>
            <person name="Rusch D."/>
            <person name="Podicherti R."/>
            <person name="Tsui H.-C.T."/>
            <person name="Winkler M.E."/>
        </authorList>
    </citation>
    <scope>NUCLEOTIDE SEQUENCE</scope>
</reference>
<feature type="non-terminal residue" evidence="1">
    <location>
        <position position="125"/>
    </location>
</feature>
<gene>
    <name evidence="1" type="ORF">METZ01_LOCUS327262</name>
</gene>
<dbReference type="AlphaFoldDB" id="A0A382PP52"/>
<accession>A0A382PP52</accession>
<dbReference type="EMBL" id="UINC01108366">
    <property type="protein sequence ID" value="SVC74408.1"/>
    <property type="molecule type" value="Genomic_DNA"/>
</dbReference>
<evidence type="ECO:0000313" key="1">
    <source>
        <dbReference type="EMBL" id="SVC74408.1"/>
    </source>
</evidence>
<sequence length="125" mass="14109">VNGKPFRGFESHSFRHFLGVFWENCVKIIDMHVHMVGNEASSNGCWVRVSTGKIPLYAIMLRALGLPAASIYKENFDEIYRTRLLECIRESTVDAVCLLAQEAVYHDNGTIRKEAGNAFAPNDYV</sequence>